<dbReference type="HOGENOM" id="CLU_2956822_0_0_10"/>
<proteinExistence type="predicted"/>
<comment type="caution">
    <text evidence="2">The sequence shown here is derived from an EMBL/GenBank/DDBJ whole genome shotgun (WGS) entry which is preliminary data.</text>
</comment>
<dbReference type="AlphaFoldDB" id="D1QVL7"/>
<dbReference type="EMBL" id="ACUZ02000057">
    <property type="protein sequence ID" value="EFB30629.1"/>
    <property type="molecule type" value="Genomic_DNA"/>
</dbReference>
<dbReference type="STRING" id="649760.HMPREF0971_03057"/>
<evidence type="ECO:0000256" key="1">
    <source>
        <dbReference type="SAM" id="Phobius"/>
    </source>
</evidence>
<protein>
    <submittedName>
        <fullName evidence="2">Uncharacterized protein</fullName>
    </submittedName>
</protein>
<feature type="transmembrane region" description="Helical" evidence="1">
    <location>
        <begin position="6"/>
        <end position="27"/>
    </location>
</feature>
<organism evidence="2 3">
    <name type="scientific">Segatella oris F0302</name>
    <dbReference type="NCBI Taxonomy" id="649760"/>
    <lineage>
        <taxon>Bacteria</taxon>
        <taxon>Pseudomonadati</taxon>
        <taxon>Bacteroidota</taxon>
        <taxon>Bacteroidia</taxon>
        <taxon>Bacteroidales</taxon>
        <taxon>Prevotellaceae</taxon>
        <taxon>Segatella</taxon>
    </lineage>
</organism>
<keyword evidence="1" id="KW-0812">Transmembrane</keyword>
<reference evidence="2 3" key="1">
    <citation type="submission" date="2009-11" db="EMBL/GenBank/DDBJ databases">
        <authorList>
            <person name="Weinstock G."/>
            <person name="Sodergren E."/>
            <person name="Clifton S."/>
            <person name="Fulton L."/>
            <person name="Fulton B."/>
            <person name="Courtney L."/>
            <person name="Fronick C."/>
            <person name="Harrison M."/>
            <person name="Strong C."/>
            <person name="Farmer C."/>
            <person name="Delahaunty K."/>
            <person name="Markovic C."/>
            <person name="Hall O."/>
            <person name="Minx P."/>
            <person name="Tomlinson C."/>
            <person name="Mitreva M."/>
            <person name="Nelson J."/>
            <person name="Hou S."/>
            <person name="Wollam A."/>
            <person name="Pepin K.H."/>
            <person name="Johnson M."/>
            <person name="Bhonagiri V."/>
            <person name="Nash W.E."/>
            <person name="Warren W."/>
            <person name="Chinwalla A."/>
            <person name="Mardis E.R."/>
            <person name="Wilson R.K."/>
        </authorList>
    </citation>
    <scope>NUCLEOTIDE SEQUENCE [LARGE SCALE GENOMIC DNA]</scope>
    <source>
        <strain evidence="2 3">F0302</strain>
    </source>
</reference>
<dbReference type="Proteomes" id="UP000004079">
    <property type="component" value="Unassembled WGS sequence"/>
</dbReference>
<evidence type="ECO:0000313" key="2">
    <source>
        <dbReference type="EMBL" id="EFB30629.1"/>
    </source>
</evidence>
<evidence type="ECO:0000313" key="3">
    <source>
        <dbReference type="Proteomes" id="UP000004079"/>
    </source>
</evidence>
<keyword evidence="1" id="KW-0472">Membrane</keyword>
<gene>
    <name evidence="2" type="ORF">HMPREF0971_03057</name>
</gene>
<sequence>MISLLMVSKILSISFFFNSFSVLISWLSSFMMTTVAKCLQCAKIAVNMEVFLHFLGFAR</sequence>
<keyword evidence="1" id="KW-1133">Transmembrane helix</keyword>
<name>D1QVL7_9BACT</name>
<accession>D1QVL7</accession>